<evidence type="ECO:0000313" key="10">
    <source>
        <dbReference type="EMBL" id="POO00355.1"/>
    </source>
</evidence>
<comment type="catalytic activity">
    <reaction evidence="7">
        <text>NAD(+) + H2O = ADP-D-ribose + nicotinamide + H(+)</text>
        <dbReference type="Rhea" id="RHEA:16301"/>
        <dbReference type="ChEBI" id="CHEBI:15377"/>
        <dbReference type="ChEBI" id="CHEBI:15378"/>
        <dbReference type="ChEBI" id="CHEBI:17154"/>
        <dbReference type="ChEBI" id="CHEBI:57540"/>
        <dbReference type="ChEBI" id="CHEBI:57967"/>
        <dbReference type="EC" id="3.2.2.6"/>
    </reaction>
    <physiologicalReaction direction="left-to-right" evidence="7">
        <dbReference type="Rhea" id="RHEA:16302"/>
    </physiologicalReaction>
</comment>
<dbReference type="InterPro" id="IPR058546">
    <property type="entry name" value="RPS4B/Roq1-like_LRR"/>
</dbReference>
<dbReference type="SUPFAM" id="SSF52200">
    <property type="entry name" value="Toll/Interleukin receptor TIR domain"/>
    <property type="match status" value="1"/>
</dbReference>
<accession>A0A2P5FRC4</accession>
<keyword evidence="3" id="KW-0677">Repeat</keyword>
<evidence type="ECO:0000256" key="6">
    <source>
        <dbReference type="ARBA" id="ARBA00023027"/>
    </source>
</evidence>
<dbReference type="FunFam" id="3.40.50.10140:FF:000007">
    <property type="entry name" value="Disease resistance protein (TIR-NBS-LRR class)"/>
    <property type="match status" value="1"/>
</dbReference>
<dbReference type="InterPro" id="IPR045344">
    <property type="entry name" value="C-JID"/>
</dbReference>
<dbReference type="InterPro" id="IPR000157">
    <property type="entry name" value="TIR_dom"/>
</dbReference>
<dbReference type="OrthoDB" id="849147at2759"/>
<feature type="region of interest" description="Disordered" evidence="8">
    <location>
        <begin position="1246"/>
        <end position="1272"/>
    </location>
</feature>
<feature type="compositionally biased region" description="Low complexity" evidence="8">
    <location>
        <begin position="1262"/>
        <end position="1272"/>
    </location>
</feature>
<gene>
    <name evidence="10" type="primary">TorTNL36</name>
    <name evidence="10" type="ORF">TorRG33x02_037680</name>
</gene>
<dbReference type="EMBL" id="JXTC01000013">
    <property type="protein sequence ID" value="POO00355.1"/>
    <property type="molecule type" value="Genomic_DNA"/>
</dbReference>
<dbReference type="InterPro" id="IPR032675">
    <property type="entry name" value="LRR_dom_sf"/>
</dbReference>
<dbReference type="Pfam" id="PF23282">
    <property type="entry name" value="WHD_ROQ1"/>
    <property type="match status" value="1"/>
</dbReference>
<dbReference type="Pfam" id="PF00931">
    <property type="entry name" value="NB-ARC"/>
    <property type="match status" value="1"/>
</dbReference>
<dbReference type="InterPro" id="IPR027417">
    <property type="entry name" value="P-loop_NTPase"/>
</dbReference>
<dbReference type="SUPFAM" id="SSF46785">
    <property type="entry name" value="Winged helix' DNA-binding domain"/>
    <property type="match status" value="1"/>
</dbReference>
<keyword evidence="2" id="KW-0433">Leucine-rich repeat</keyword>
<dbReference type="GO" id="GO:0061809">
    <property type="term" value="F:NAD+ nucleosidase activity, cyclic ADP-ribose generating"/>
    <property type="evidence" value="ECO:0007669"/>
    <property type="project" value="UniProtKB-EC"/>
</dbReference>
<keyword evidence="6" id="KW-0520">NAD</keyword>
<dbReference type="InterPro" id="IPR011713">
    <property type="entry name" value="Leu-rich_rpt_3"/>
</dbReference>
<dbReference type="InterPro" id="IPR001611">
    <property type="entry name" value="Leu-rich_rpt"/>
</dbReference>
<evidence type="ECO:0000256" key="1">
    <source>
        <dbReference type="ARBA" id="ARBA00011982"/>
    </source>
</evidence>
<dbReference type="GO" id="GO:0007165">
    <property type="term" value="P:signal transduction"/>
    <property type="evidence" value="ECO:0007669"/>
    <property type="project" value="InterPro"/>
</dbReference>
<dbReference type="FunFam" id="3.80.10.10:FF:000386">
    <property type="entry name" value="Disease resistance protein RPS4"/>
    <property type="match status" value="1"/>
</dbReference>
<dbReference type="InParanoid" id="A0A2P5FRC4"/>
<dbReference type="SUPFAM" id="SSF52540">
    <property type="entry name" value="P-loop containing nucleoside triphosphate hydrolases"/>
    <property type="match status" value="1"/>
</dbReference>
<name>A0A2P5FRC4_TREOI</name>
<dbReference type="InterPro" id="IPR002182">
    <property type="entry name" value="NB-ARC"/>
</dbReference>
<dbReference type="PANTHER" id="PTHR11017:SF479">
    <property type="entry name" value="DISEASE RESISTANCE PROTEIN (TIR-NBS-LRR CLASS) FAMILY"/>
    <property type="match status" value="1"/>
</dbReference>
<comment type="caution">
    <text evidence="10">The sequence shown here is derived from an EMBL/GenBank/DDBJ whole genome shotgun (WGS) entry which is preliminary data.</text>
</comment>
<dbReference type="Gene3D" id="3.80.10.10">
    <property type="entry name" value="Ribonuclease Inhibitor"/>
    <property type="match status" value="3"/>
</dbReference>
<dbReference type="InterPro" id="IPR042197">
    <property type="entry name" value="Apaf_helical"/>
</dbReference>
<dbReference type="InterPro" id="IPR058192">
    <property type="entry name" value="WHD_ROQ1-like"/>
</dbReference>
<dbReference type="PRINTS" id="PR00364">
    <property type="entry name" value="DISEASERSIST"/>
</dbReference>
<dbReference type="Pfam" id="PF07725">
    <property type="entry name" value="LRR_3"/>
    <property type="match status" value="1"/>
</dbReference>
<evidence type="ECO:0000256" key="7">
    <source>
        <dbReference type="ARBA" id="ARBA00047304"/>
    </source>
</evidence>
<organism evidence="10 11">
    <name type="scientific">Trema orientale</name>
    <name type="common">Charcoal tree</name>
    <name type="synonym">Celtis orientalis</name>
    <dbReference type="NCBI Taxonomy" id="63057"/>
    <lineage>
        <taxon>Eukaryota</taxon>
        <taxon>Viridiplantae</taxon>
        <taxon>Streptophyta</taxon>
        <taxon>Embryophyta</taxon>
        <taxon>Tracheophyta</taxon>
        <taxon>Spermatophyta</taxon>
        <taxon>Magnoliopsida</taxon>
        <taxon>eudicotyledons</taxon>
        <taxon>Gunneridae</taxon>
        <taxon>Pentapetalae</taxon>
        <taxon>rosids</taxon>
        <taxon>fabids</taxon>
        <taxon>Rosales</taxon>
        <taxon>Cannabaceae</taxon>
        <taxon>Trema</taxon>
    </lineage>
</organism>
<feature type="compositionally biased region" description="Polar residues" evidence="8">
    <location>
        <begin position="1188"/>
        <end position="1198"/>
    </location>
</feature>
<dbReference type="InterPro" id="IPR044974">
    <property type="entry name" value="Disease_R_plants"/>
</dbReference>
<dbReference type="Gene3D" id="3.40.50.300">
    <property type="entry name" value="P-loop containing nucleotide triphosphate hydrolases"/>
    <property type="match status" value="1"/>
</dbReference>
<keyword evidence="11" id="KW-1185">Reference proteome</keyword>
<dbReference type="Pfam" id="PF01582">
    <property type="entry name" value="TIR"/>
    <property type="match status" value="1"/>
</dbReference>
<evidence type="ECO:0000259" key="9">
    <source>
        <dbReference type="PROSITE" id="PS50104"/>
    </source>
</evidence>
<dbReference type="InterPro" id="IPR036390">
    <property type="entry name" value="WH_DNA-bd_sf"/>
</dbReference>
<dbReference type="Pfam" id="PF23286">
    <property type="entry name" value="LRR_13"/>
    <property type="match status" value="1"/>
</dbReference>
<dbReference type="SUPFAM" id="SSF52058">
    <property type="entry name" value="L domain-like"/>
    <property type="match status" value="2"/>
</dbReference>
<evidence type="ECO:0000313" key="11">
    <source>
        <dbReference type="Proteomes" id="UP000237000"/>
    </source>
</evidence>
<proteinExistence type="predicted"/>
<dbReference type="STRING" id="63057.A0A2P5FRC4"/>
<protein>
    <recommendedName>
        <fullName evidence="1">ADP-ribosyl cyclase/cyclic ADP-ribose hydrolase</fullName>
        <ecNumber evidence="1">3.2.2.6</ecNumber>
    </recommendedName>
</protein>
<reference evidence="11" key="1">
    <citation type="submission" date="2016-06" db="EMBL/GenBank/DDBJ databases">
        <title>Parallel loss of symbiosis genes in relatives of nitrogen-fixing non-legume Parasponia.</title>
        <authorList>
            <person name="Van Velzen R."/>
            <person name="Holmer R."/>
            <person name="Bu F."/>
            <person name="Rutten L."/>
            <person name="Van Zeijl A."/>
            <person name="Liu W."/>
            <person name="Santuari L."/>
            <person name="Cao Q."/>
            <person name="Sharma T."/>
            <person name="Shen D."/>
            <person name="Roswanjaya Y."/>
            <person name="Wardhani T."/>
            <person name="Kalhor M.S."/>
            <person name="Jansen J."/>
            <person name="Van den Hoogen J."/>
            <person name="Gungor B."/>
            <person name="Hartog M."/>
            <person name="Hontelez J."/>
            <person name="Verver J."/>
            <person name="Yang W.-C."/>
            <person name="Schijlen E."/>
            <person name="Repin R."/>
            <person name="Schilthuizen M."/>
            <person name="Schranz E."/>
            <person name="Heidstra R."/>
            <person name="Miyata K."/>
            <person name="Fedorova E."/>
            <person name="Kohlen W."/>
            <person name="Bisseling T."/>
            <person name="Smit S."/>
            <person name="Geurts R."/>
        </authorList>
    </citation>
    <scope>NUCLEOTIDE SEQUENCE [LARGE SCALE GENOMIC DNA]</scope>
    <source>
        <strain evidence="11">cv. RG33-2</strain>
    </source>
</reference>
<dbReference type="Pfam" id="PF13855">
    <property type="entry name" value="LRR_8"/>
    <property type="match status" value="1"/>
</dbReference>
<dbReference type="FunCoup" id="A0A2P5FRC4">
    <property type="interactions" value="108"/>
</dbReference>
<dbReference type="SMART" id="SM00255">
    <property type="entry name" value="TIR"/>
    <property type="match status" value="1"/>
</dbReference>
<dbReference type="InterPro" id="IPR035897">
    <property type="entry name" value="Toll_tir_struct_dom_sf"/>
</dbReference>
<sequence>MVSSQGINMSSSVSSPKKYDVYLNFRSEDVGNTFVSHLYEALCRNKIETYVDLDDYLERTENFSVGTMKAIDESKLSVIIFSENYASSAKCLDQLLHILECKERMRQLVIPVYYHVDPSHIRKPHGSCEASFKNELDKVDRWRRALEAASDLSGWNSSTIKPESKLVETIVEDIVQKLNHISSDNDSECLVGIDARTKKIESLLCIGSPDVRIVGIWGLGGIGKTTLASVVYNRLASQFESCHFLANVKEEARRHGLINLGNKLLAELLEEENQHFGPSTCSKEKLRRRKVLVVLDDVNNSNQFELLARDHDRFGYGSRIIVTTRDRQVLKNIGANEIYRVEELNYHEALQLFCSTAFRKGDFPTTDYMELSTEIVNYARGIPLPLKVLGSHFQFNRSREYWENELTKLRNVPNTVVEDLLKIVFDALDDTQKVVFLDIACFLRDEKRDFVERVLDYQDFSINEALNDLRDRCLLTFDSSNKVQMHDLVVEMGHEIVRRESIMEPEKQNRLWNSEDVRYVFEHGLGTAAVEGLFLDLSEIDSKIHLKSTVFKDMANLKLLKIYFSNTKKLKVNILPRGLDALPDSLRYLHWDNYPVNSLPSNFLPGNLVELNMPCSKIEKLWDGHQDLGKLKKINLSYSVHLTQIPDLSRAPNLERIYLECCESLNEVPTHFRHLKELTILSLNGCSSLDKFPELPRSVKYLNMSKTNIKIVPSSIECLSSLTMLLLSDCKRLESLPTSFCKLKSLHCLNVSGCSKLLKLPEILEPMEDLRFLYLNNTAIRELPSSIENLIHLEALHLQMCESLKLFPSNIYKLNHLENLIASNCMELEALPPMSVGFQSLTRLNLSNCSMLDITDQLGFLSSLESLDLSGSIIDRVPKSIIKLSKLKYLDISNCRKLLALPEIPLFVEFVDAHGCTSLETVSSSKFALTKGWDRFPVSSEKLVFFNCLKLDQNARSNLITDARLRILRMAFISSLKSVPEYSSVSICYPGNQIPKWFNYRSMGSSIHVKLSPHWRNSNFLGFSLCVVAAPFSEHNDHPQIHFHCESSFRAKNGKAHTFKCFLRGYSQDDDEDTAIIFRNSDHLFLWYDYGSYLHEMEDTFTEASFNFYPIDSWERKVNSCQVEKCGIHLLYLQEAARFGFINQGLLGESKVEPFAFSGESEVEASDSGTNDSNDGIKELEVEEDSIQNESEPSSGGNVDSGIKEEGDDDNQQPKENYKRKSNSCGCLPFLSLIKEFWEHVLGKQSGYDRGTQGDEGLRPQSSMSSSRSTLSRATAVPVEVHLQAQEERIQSMNSQIMELQKQNKWMLEHLKKIK</sequence>
<feature type="region of interest" description="Disordered" evidence="8">
    <location>
        <begin position="1183"/>
        <end position="1222"/>
    </location>
</feature>
<dbReference type="Gene3D" id="3.40.50.10140">
    <property type="entry name" value="Toll/interleukin-1 receptor homology (TIR) domain"/>
    <property type="match status" value="1"/>
</dbReference>
<dbReference type="Pfam" id="PF20160">
    <property type="entry name" value="C-JID"/>
    <property type="match status" value="1"/>
</dbReference>
<dbReference type="GO" id="GO:0006952">
    <property type="term" value="P:defense response"/>
    <property type="evidence" value="ECO:0007669"/>
    <property type="project" value="UniProtKB-KW"/>
</dbReference>
<dbReference type="PROSITE" id="PS50104">
    <property type="entry name" value="TIR"/>
    <property type="match status" value="1"/>
</dbReference>
<feature type="domain" description="TIR" evidence="9">
    <location>
        <begin position="17"/>
        <end position="178"/>
    </location>
</feature>
<evidence type="ECO:0000256" key="8">
    <source>
        <dbReference type="SAM" id="MobiDB-lite"/>
    </source>
</evidence>
<dbReference type="Gene3D" id="1.10.8.430">
    <property type="entry name" value="Helical domain of apoptotic protease-activating factors"/>
    <property type="match status" value="1"/>
</dbReference>
<evidence type="ECO:0000256" key="3">
    <source>
        <dbReference type="ARBA" id="ARBA00022737"/>
    </source>
</evidence>
<keyword evidence="4" id="KW-0378">Hydrolase</keyword>
<dbReference type="Proteomes" id="UP000237000">
    <property type="component" value="Unassembled WGS sequence"/>
</dbReference>
<dbReference type="PANTHER" id="PTHR11017">
    <property type="entry name" value="LEUCINE-RICH REPEAT-CONTAINING PROTEIN"/>
    <property type="match status" value="1"/>
</dbReference>
<dbReference type="GO" id="GO:0043531">
    <property type="term" value="F:ADP binding"/>
    <property type="evidence" value="ECO:0007669"/>
    <property type="project" value="InterPro"/>
</dbReference>
<evidence type="ECO:0000256" key="5">
    <source>
        <dbReference type="ARBA" id="ARBA00022821"/>
    </source>
</evidence>
<evidence type="ECO:0000256" key="4">
    <source>
        <dbReference type="ARBA" id="ARBA00022801"/>
    </source>
</evidence>
<evidence type="ECO:0000256" key="2">
    <source>
        <dbReference type="ARBA" id="ARBA00022614"/>
    </source>
</evidence>
<dbReference type="EC" id="3.2.2.6" evidence="1"/>
<keyword evidence="5" id="KW-0611">Plant defense</keyword>